<feature type="region of interest" description="Disordered" evidence="1">
    <location>
        <begin position="1043"/>
        <end position="1087"/>
    </location>
</feature>
<feature type="compositionally biased region" description="Polar residues" evidence="1">
    <location>
        <begin position="1489"/>
        <end position="1502"/>
    </location>
</feature>
<evidence type="ECO:0000256" key="1">
    <source>
        <dbReference type="SAM" id="MobiDB-lite"/>
    </source>
</evidence>
<feature type="region of interest" description="Disordered" evidence="1">
    <location>
        <begin position="340"/>
        <end position="365"/>
    </location>
</feature>
<dbReference type="PANTHER" id="PTHR35140">
    <property type="entry name" value="MITOTIC CHECK POINT PROTEIN BFA1"/>
    <property type="match status" value="1"/>
</dbReference>
<accession>A0A9P7Y1B6</accession>
<dbReference type="InterPro" id="IPR034586">
    <property type="entry name" value="Bfa1/Byr4"/>
</dbReference>
<evidence type="ECO:0000313" key="3">
    <source>
        <dbReference type="Proteomes" id="UP000707451"/>
    </source>
</evidence>
<feature type="region of interest" description="Disordered" evidence="1">
    <location>
        <begin position="949"/>
        <end position="985"/>
    </location>
</feature>
<feature type="region of interest" description="Disordered" evidence="1">
    <location>
        <begin position="1247"/>
        <end position="1301"/>
    </location>
</feature>
<comment type="caution">
    <text evidence="2">The sequence shown here is derived from an EMBL/GenBank/DDBJ whole genome shotgun (WGS) entry which is preliminary data.</text>
</comment>
<dbReference type="Proteomes" id="UP000707451">
    <property type="component" value="Unassembled WGS sequence"/>
</dbReference>
<keyword evidence="3" id="KW-1185">Reference proteome</keyword>
<feature type="region of interest" description="Disordered" evidence="1">
    <location>
        <begin position="665"/>
        <end position="743"/>
    </location>
</feature>
<feature type="compositionally biased region" description="Acidic residues" evidence="1">
    <location>
        <begin position="1540"/>
        <end position="1550"/>
    </location>
</feature>
<feature type="region of interest" description="Disordered" evidence="1">
    <location>
        <begin position="1159"/>
        <end position="1191"/>
    </location>
</feature>
<feature type="compositionally biased region" description="Polar residues" evidence="1">
    <location>
        <begin position="959"/>
        <end position="985"/>
    </location>
</feature>
<feature type="region of interest" description="Disordered" evidence="1">
    <location>
        <begin position="231"/>
        <end position="292"/>
    </location>
</feature>
<feature type="region of interest" description="Disordered" evidence="1">
    <location>
        <begin position="34"/>
        <end position="66"/>
    </location>
</feature>
<sequence>MDAATQETERWDDAFELDAHQSLDQIFELLQRHCPQSPLSDSSDQSDYFQARSPPPPPPSLPTSLYCTTRASATTTAPTTPAAEVAKISSLSPASSASSSPRAIAASVTAPSTIATSTGSLLSKYKSADGGGGDKDSPTLSTKSMTTITQEMMLSNLPAYTGIITRINPIKRVKAWVDDLEDLEVPEEDLNFNHVRSILAKSAFMPETLESIDSWDTDSERSLTTSDRVAATAAGVEGQPVSPIPKSGTPHILRYQSAGTASPSEGGVDGDNVETATGGQHGESEKIETLDDAFEIPDDFGSFRLRMSPCLQTRSGPQEIVSYRQQPALLQWRDSGSDFDEFDIRTPQDSHSLSSSESISRESVADDDDNLLDGIEFPEAMEDLRLVTHRQYKVEMEPSIFGKESRLQEEQDDFWDGLEINDDDAFNHKGRNKNLVVRPVIAGRERSSSRVQREVVPLKDFVALPSRIPRLCRGPTDTSRPVTPAASLSRAHSTHIDLPLRHISSKSSLPRLKRNSISRKEGARIGSGLPTSGQTMLYNDSIFASTPSVPSAPSALSSSRRNSALVNKDDLPSFKAGTLAMRSVSFTEPSQPEPPTTTLPVTAEEAAVAPKPQLSTNAGRPFSSLRTFVRRLDLTRPRFSIRGQIPAFHASITVLPESSAVQDSKASELKPIERTTPLTDDFNEHPRHHNYLQPRPSLSRSSSFTDWGSAVTSTETAKESRSPSRFGTLSLGEISEGGSTTSDLGEMAATSPVAAGEIISGRWFLKRSPKQSMLSDGSELDRIDNLPTFGSGEQQLQNQQLLDRDRLQAMQMAAAVAAAQGRRQSLDRVSAWLRKPQSMVNLRESQKPEVHRAESDVSTTKVQKAKSIRRSLFDIFSQTTAPVEEPKVELVEKDKEPNAKGQKLKKKAFSGPTLIRDLSQTKVRKVSGMVFHPDSKMWNGNDHILNEFDDDVEEDNDNGNSPRQQQYTPSTTTVAAFESPSPTSPYSQYFSLSAYSPTAIIRPALISNMNQHSKQRTQVAGKMIFDPSRMCWIINPEYLTRKRQKKHGNQHHLHPRQPSLDDTWGDEPDVFAGMSDSDRDHDEDEDEQGMEILDNFSPTALTSTALAGATVVSISANSSLERSKGRRLISRPSFRRTPSQDYLADEERLQTWAEPMRHLPMDAAGNGSGGADSRPNSMGVHSIVSKSSRRSLNMTGGCSNGLFAGGGYSSRGEFEVGVEFDITDDFLEQCMATESQHRKDAGKFFALPCSPAEPLRSTSRDRTPRRMPSKVFNKLRRSSNSNGHGSKDKDKEEMEKDDLKHGKEMVSADILPAPLDNKREASLSPSAPLPLLSWPHRIKSKSVVQTPILDCIGLLPPLETQKPATLKSLVVQPEKKSHATVPNKFKSLTLGRAGLFTHALATPPAQASTLFSRVHTGNKEKESAPLTDRSIAVPSRVRKSSRDMFFSQRITSKKPHTPVVSDRATLTFAATFAIARKGSSTASDRRRISAQTFHPLTSTNTALDGKDGSNGSASASNSGEWGFKRDSRFFALDIDSGIDSDEAAEDEDDCERGYRKMPNSRGRPPRRSRSQLIMEFAQHSGPGYRF</sequence>
<feature type="compositionally biased region" description="Basic residues" evidence="1">
    <location>
        <begin position="1043"/>
        <end position="1055"/>
    </location>
</feature>
<reference evidence="2" key="1">
    <citation type="submission" date="2021-06" db="EMBL/GenBank/DDBJ databases">
        <title>Genome Sequence of Mortierella hyaline Strain SCG-10, a Cold-Adapted, Nitrate-Reducing Fungus Isolated from Soil in Minnesota, USA.</title>
        <authorList>
            <person name="Aldossari N."/>
        </authorList>
    </citation>
    <scope>NUCLEOTIDE SEQUENCE</scope>
    <source>
        <strain evidence="2">SCG-10</strain>
    </source>
</reference>
<dbReference type="OrthoDB" id="19159at2759"/>
<dbReference type="GO" id="GO:0044732">
    <property type="term" value="C:mitotic spindle pole body"/>
    <property type="evidence" value="ECO:0007669"/>
    <property type="project" value="TreeGrafter"/>
</dbReference>
<gene>
    <name evidence="2" type="ORF">KI688_008996</name>
</gene>
<protein>
    <submittedName>
        <fullName evidence="2">Uncharacterized protein</fullName>
    </submittedName>
</protein>
<dbReference type="GO" id="GO:0005096">
    <property type="term" value="F:GTPase activator activity"/>
    <property type="evidence" value="ECO:0007669"/>
    <property type="project" value="InterPro"/>
</dbReference>
<proteinExistence type="predicted"/>
<evidence type="ECO:0000313" key="2">
    <source>
        <dbReference type="EMBL" id="KAG9069674.1"/>
    </source>
</evidence>
<dbReference type="GO" id="GO:1990334">
    <property type="term" value="C:Bfa1-Bub2 complex"/>
    <property type="evidence" value="ECO:0007669"/>
    <property type="project" value="InterPro"/>
</dbReference>
<feature type="compositionally biased region" description="Basic and acidic residues" evidence="1">
    <location>
        <begin position="1285"/>
        <end position="1301"/>
    </location>
</feature>
<name>A0A9P7Y1B6_9FUNG</name>
<dbReference type="EMBL" id="JAHRHY010000004">
    <property type="protein sequence ID" value="KAG9069674.1"/>
    <property type="molecule type" value="Genomic_DNA"/>
</dbReference>
<feature type="compositionally biased region" description="Basic residues" evidence="1">
    <location>
        <begin position="1265"/>
        <end position="1277"/>
    </location>
</feature>
<organism evidence="2 3">
    <name type="scientific">Linnemannia hyalina</name>
    <dbReference type="NCBI Taxonomy" id="64524"/>
    <lineage>
        <taxon>Eukaryota</taxon>
        <taxon>Fungi</taxon>
        <taxon>Fungi incertae sedis</taxon>
        <taxon>Mucoromycota</taxon>
        <taxon>Mortierellomycotina</taxon>
        <taxon>Mortierellomycetes</taxon>
        <taxon>Mortierellales</taxon>
        <taxon>Mortierellaceae</taxon>
        <taxon>Linnemannia</taxon>
    </lineage>
</organism>
<feature type="region of interest" description="Disordered" evidence="1">
    <location>
        <begin position="1479"/>
        <end position="1520"/>
    </location>
</feature>
<dbReference type="PANTHER" id="PTHR35140:SF1">
    <property type="entry name" value="MITOTIC CHECK POINT PROTEIN BFA1"/>
    <property type="match status" value="1"/>
</dbReference>
<feature type="region of interest" description="Disordered" evidence="1">
    <location>
        <begin position="1540"/>
        <end position="1586"/>
    </location>
</feature>
<feature type="compositionally biased region" description="Low complexity" evidence="1">
    <location>
        <begin position="1509"/>
        <end position="1519"/>
    </location>
</feature>
<dbReference type="GO" id="GO:0001100">
    <property type="term" value="P:negative regulation of exit from mitosis"/>
    <property type="evidence" value="ECO:0007669"/>
    <property type="project" value="InterPro"/>
</dbReference>
<feature type="compositionally biased region" description="Low complexity" evidence="1">
    <location>
        <begin position="692"/>
        <end position="703"/>
    </location>
</feature>
<feature type="compositionally biased region" description="Low complexity" evidence="1">
    <location>
        <begin position="35"/>
        <end position="47"/>
    </location>
</feature>
<feature type="compositionally biased region" description="Polar residues" evidence="1">
    <location>
        <begin position="704"/>
        <end position="715"/>
    </location>
</feature>
<feature type="region of interest" description="Disordered" evidence="1">
    <location>
        <begin position="1121"/>
        <end position="1142"/>
    </location>
</feature>